<comment type="similarity">
    <text evidence="1">Belongs to the phosducin family.</text>
</comment>
<reference evidence="4" key="3">
    <citation type="submission" date="2025-09" db="UniProtKB">
        <authorList>
            <consortium name="Ensembl"/>
        </authorList>
    </citation>
    <scope>IDENTIFICATION</scope>
</reference>
<reference evidence="5" key="1">
    <citation type="submission" date="2003-08" db="EMBL/GenBank/DDBJ databases">
        <authorList>
            <person name="Birren B."/>
            <person name="Nusbaum C."/>
            <person name="Abebe A."/>
            <person name="Abouelleil A."/>
            <person name="Adekoya E."/>
            <person name="Ait-zahra M."/>
            <person name="Allen N."/>
            <person name="Allen T."/>
            <person name="An P."/>
            <person name="Anderson M."/>
            <person name="Anderson S."/>
            <person name="Arachchi H."/>
            <person name="Armbruster J."/>
            <person name="Bachantsang P."/>
            <person name="Baldwin J."/>
            <person name="Barry A."/>
            <person name="Bayul T."/>
            <person name="Blitshsteyn B."/>
            <person name="Bloom T."/>
            <person name="Blye J."/>
            <person name="Boguslavskiy L."/>
            <person name="Borowsky M."/>
            <person name="Boukhgalter B."/>
            <person name="Brunache A."/>
            <person name="Butler J."/>
            <person name="Calixte N."/>
            <person name="Calvo S."/>
            <person name="Camarata J."/>
            <person name="Campo K."/>
            <person name="Chang J."/>
            <person name="Cheshatsang Y."/>
            <person name="Citroen M."/>
            <person name="Collymore A."/>
            <person name="Considine T."/>
            <person name="Cook A."/>
            <person name="Cooke P."/>
            <person name="Corum B."/>
            <person name="Cuomo C."/>
            <person name="David R."/>
            <person name="Dawoe T."/>
            <person name="Degray S."/>
            <person name="Dodge S."/>
            <person name="Dooley K."/>
            <person name="Dorje P."/>
            <person name="Dorjee K."/>
            <person name="Dorris L."/>
            <person name="Duffey N."/>
            <person name="Dupes A."/>
            <person name="Elkins T."/>
            <person name="Engels R."/>
            <person name="Erickson J."/>
            <person name="Farina A."/>
            <person name="Faro S."/>
            <person name="Ferreira P."/>
            <person name="Fischer H."/>
            <person name="Fitzgerald M."/>
            <person name="Foley K."/>
            <person name="Gage D."/>
            <person name="Galagan J."/>
            <person name="Gearin G."/>
            <person name="Gnerre S."/>
            <person name="Gnirke A."/>
            <person name="Goyette A."/>
            <person name="Graham J."/>
            <person name="Grandbois E."/>
            <person name="Gyaltsen K."/>
            <person name="Hafez N."/>
            <person name="Hagopian D."/>
            <person name="Hagos B."/>
            <person name="Hall J."/>
            <person name="Hatcher B."/>
            <person name="Heller A."/>
            <person name="Higgins H."/>
            <person name="Honan T."/>
            <person name="Horn A."/>
            <person name="Houde N."/>
            <person name="Hughes L."/>
            <person name="Hulme W."/>
            <person name="Husby E."/>
            <person name="Iliev I."/>
            <person name="Jaffe D."/>
            <person name="Jones C."/>
            <person name="Kamal M."/>
            <person name="Kamat A."/>
            <person name="Kamvysselis M."/>
            <person name="Karlsson E."/>
            <person name="Kells C."/>
            <person name="Kieu A."/>
            <person name="Kisner P."/>
            <person name="Kodira C."/>
            <person name="Kulbokas E."/>
            <person name="Labutti K."/>
            <person name="Lama D."/>
            <person name="Landers T."/>
            <person name="Leger J."/>
            <person name="Levine S."/>
            <person name="Lewis D."/>
            <person name="Lewis T."/>
            <person name="Lindblad-toh K."/>
            <person name="Liu X."/>
            <person name="Lokyitsang T."/>
            <person name="Lokyitsang Y."/>
            <person name="Lucien O."/>
            <person name="Lui A."/>
            <person name="Ma L.J."/>
            <person name="Mabbitt R."/>
            <person name="Macdonald J."/>
            <person name="Maclean C."/>
            <person name="Major J."/>
            <person name="Manning J."/>
            <person name="Marabella R."/>
            <person name="Maru K."/>
            <person name="Matthews C."/>
            <person name="Mauceli E."/>
            <person name="Mccarthy M."/>
            <person name="Mcdonough S."/>
            <person name="Mcghee T."/>
            <person name="Meldrim J."/>
            <person name="Meneus L."/>
            <person name="Mesirov J."/>
            <person name="Mihalev A."/>
            <person name="Mihova T."/>
            <person name="Mikkelsen T."/>
            <person name="Mlenga V."/>
            <person name="Moru K."/>
            <person name="Mozes J."/>
            <person name="Mulrain L."/>
            <person name="Munson G."/>
            <person name="Naylor J."/>
            <person name="Newes C."/>
            <person name="Nguyen C."/>
            <person name="Nguyen N."/>
            <person name="Nguyen T."/>
            <person name="Nicol R."/>
            <person name="Nielsen C."/>
            <person name="Nizzari M."/>
            <person name="Norbu C."/>
            <person name="Norbu N."/>
            <person name="O'donnell P."/>
            <person name="Okoawo O."/>
            <person name="O'leary S."/>
            <person name="Omotosho B."/>
            <person name="O'neill K."/>
            <person name="Osman S."/>
            <person name="Parker S."/>
            <person name="Perrin D."/>
            <person name="Phunkhang P."/>
            <person name="Piqani B."/>
            <person name="Purcell S."/>
            <person name="Rachupka T."/>
            <person name="Ramasamy U."/>
            <person name="Rameau R."/>
            <person name="Ray V."/>
            <person name="Raymond C."/>
            <person name="Retta R."/>
            <person name="Richardson S."/>
            <person name="Rise C."/>
            <person name="Rodriguez J."/>
            <person name="Rogers J."/>
            <person name="Rogov P."/>
            <person name="Rutman M."/>
            <person name="Schupbach R."/>
            <person name="Seaman C."/>
            <person name="Settipalli S."/>
            <person name="Sharpe T."/>
            <person name="Sheridan J."/>
            <person name="Sherpa N."/>
            <person name="Shi J."/>
            <person name="Smirnov S."/>
            <person name="Smith C."/>
            <person name="Sougnez C."/>
            <person name="Spencer B."/>
            <person name="Stalker J."/>
            <person name="Stange-thomann N."/>
            <person name="Stavropoulos S."/>
            <person name="Stetson K."/>
            <person name="Stone C."/>
            <person name="Stone S."/>
            <person name="Stubbs M."/>
            <person name="Talamas J."/>
            <person name="Tchuinga P."/>
            <person name="Tenzing P."/>
            <person name="Tesfaye S."/>
            <person name="Theodore J."/>
            <person name="Thoulutsang Y."/>
            <person name="Topham K."/>
            <person name="Towey S."/>
            <person name="Tsamla T."/>
            <person name="Tsomo N."/>
            <person name="Vallee D."/>
            <person name="Vassiliev H."/>
            <person name="Venkataraman V."/>
            <person name="Vinson J."/>
            <person name="Vo A."/>
            <person name="Wade C."/>
            <person name="Wang S."/>
            <person name="Wangchuk T."/>
            <person name="Wangdi T."/>
            <person name="Whittaker C."/>
            <person name="Wilkinson J."/>
            <person name="Wu Y."/>
            <person name="Wyman D."/>
            <person name="Yadav S."/>
            <person name="Yang S."/>
            <person name="Yang X."/>
            <person name="Yeager S."/>
            <person name="Yee E."/>
            <person name="Young G."/>
            <person name="Zainoun J."/>
            <person name="Zembeck L."/>
            <person name="Zimmer A."/>
            <person name="Zody M."/>
            <person name="Lander E."/>
        </authorList>
    </citation>
    <scope>NUCLEOTIDE SEQUENCE [LARGE SCALE GENOMIC DNA]</scope>
</reference>
<feature type="domain" description="Phosducin" evidence="3">
    <location>
        <begin position="27"/>
        <end position="173"/>
    </location>
</feature>
<dbReference type="eggNOG" id="KOG3170">
    <property type="taxonomic scope" value="Eukaryota"/>
</dbReference>
<dbReference type="SUPFAM" id="SSF52833">
    <property type="entry name" value="Thioredoxin-like"/>
    <property type="match status" value="1"/>
</dbReference>
<dbReference type="InterPro" id="IPR051498">
    <property type="entry name" value="Phosducin-like_chap/apop_reg"/>
</dbReference>
<organism evidence="4 5">
    <name type="scientific">Ciona savignyi</name>
    <name type="common">Pacific transparent sea squirt</name>
    <dbReference type="NCBI Taxonomy" id="51511"/>
    <lineage>
        <taxon>Eukaryota</taxon>
        <taxon>Metazoa</taxon>
        <taxon>Chordata</taxon>
        <taxon>Tunicata</taxon>
        <taxon>Ascidiacea</taxon>
        <taxon>Phlebobranchia</taxon>
        <taxon>Cionidae</taxon>
        <taxon>Ciona</taxon>
    </lineage>
</organism>
<evidence type="ECO:0000256" key="2">
    <source>
        <dbReference type="SAM" id="MobiDB-lite"/>
    </source>
</evidence>
<proteinExistence type="inferred from homology"/>
<dbReference type="FunCoup" id="H2YLY7">
    <property type="interactions" value="290"/>
</dbReference>
<dbReference type="HOGENOM" id="CLU_072604_0_0_1"/>
<sequence length="229" mass="26652">MQNPHEDTEWNDALRKHGILPQKEKAPELPEEEDQTEIKNNYEEMSLDELGEFEDEEEDRIMEMYRQKRIAEMKAMQMKAKFGDVREISADDYVQQVNQAGEDVWVVLHLYKQGIPLCSLLNQYVTRLAQKFPYIKFLKSISTTCIPNFPDKNLPTLFVYKNGDLIHQWIGALHFGGMNLKQDQLEWKFHEAGIVKSTLESNPTPKIHDVLSSAIRSSNKDNSSDDEEY</sequence>
<dbReference type="GO" id="GO:0006457">
    <property type="term" value="P:protein folding"/>
    <property type="evidence" value="ECO:0007669"/>
    <property type="project" value="TreeGrafter"/>
</dbReference>
<feature type="compositionally biased region" description="Basic and acidic residues" evidence="2">
    <location>
        <begin position="1"/>
        <end position="15"/>
    </location>
</feature>
<dbReference type="GeneTree" id="ENSGT00940000154295"/>
<dbReference type="PANTHER" id="PTHR45809">
    <property type="entry name" value="VIRAL IAP-ASSOCIATED FACTOR HOMOLOG"/>
    <property type="match status" value="1"/>
</dbReference>
<feature type="region of interest" description="Disordered" evidence="2">
    <location>
        <begin position="1"/>
        <end position="46"/>
    </location>
</feature>
<dbReference type="InParanoid" id="H2YLY7"/>
<dbReference type="Pfam" id="PF02114">
    <property type="entry name" value="Phosducin"/>
    <property type="match status" value="1"/>
</dbReference>
<evidence type="ECO:0000259" key="3">
    <source>
        <dbReference type="Pfam" id="PF02114"/>
    </source>
</evidence>
<dbReference type="Proteomes" id="UP000007875">
    <property type="component" value="Unassembled WGS sequence"/>
</dbReference>
<dbReference type="InterPro" id="IPR024253">
    <property type="entry name" value="Phosducin_thioredoxin-like_dom"/>
</dbReference>
<evidence type="ECO:0000256" key="1">
    <source>
        <dbReference type="ARBA" id="ARBA00009686"/>
    </source>
</evidence>
<dbReference type="PANTHER" id="PTHR45809:SF3">
    <property type="entry name" value="VIRAL IAP-ASSOCIATED FACTOR HOMOLOG"/>
    <property type="match status" value="1"/>
</dbReference>
<accession>H2YLY7</accession>
<dbReference type="STRING" id="51511.ENSCSAVP00000006339"/>
<reference evidence="4" key="2">
    <citation type="submission" date="2025-08" db="UniProtKB">
        <authorList>
            <consortium name="Ensembl"/>
        </authorList>
    </citation>
    <scope>IDENTIFICATION</scope>
</reference>
<dbReference type="AlphaFoldDB" id="H2YLY7"/>
<dbReference type="CDD" id="cd02988">
    <property type="entry name" value="Phd_like_VIAF"/>
    <property type="match status" value="1"/>
</dbReference>
<name>H2YLY7_CIOSA</name>
<dbReference type="GO" id="GO:0005737">
    <property type="term" value="C:cytoplasm"/>
    <property type="evidence" value="ECO:0007669"/>
    <property type="project" value="TreeGrafter"/>
</dbReference>
<dbReference type="InterPro" id="IPR036249">
    <property type="entry name" value="Thioredoxin-like_sf"/>
</dbReference>
<evidence type="ECO:0000313" key="4">
    <source>
        <dbReference type="Ensembl" id="ENSCSAVP00000006339.1"/>
    </source>
</evidence>
<dbReference type="Ensembl" id="ENSCSAVT00000006419.1">
    <property type="protein sequence ID" value="ENSCSAVP00000006339.1"/>
    <property type="gene ID" value="ENSCSAVG00000003794.1"/>
</dbReference>
<dbReference type="OMA" id="FCEIRAN"/>
<protein>
    <recommendedName>
        <fullName evidence="3">Phosducin domain-containing protein</fullName>
    </recommendedName>
</protein>
<keyword evidence="5" id="KW-1185">Reference proteome</keyword>
<dbReference type="Gene3D" id="3.40.30.10">
    <property type="entry name" value="Glutaredoxin"/>
    <property type="match status" value="1"/>
</dbReference>
<evidence type="ECO:0000313" key="5">
    <source>
        <dbReference type="Proteomes" id="UP000007875"/>
    </source>
</evidence>